<dbReference type="RefSeq" id="XP_014481903.1">
    <property type="nucleotide sequence ID" value="XM_014626417.1"/>
</dbReference>
<protein>
    <submittedName>
        <fullName evidence="5">Ribonuclease P protein subunit p30</fullName>
    </submittedName>
</protein>
<dbReference type="KEGG" id="dqu:106748169"/>
<dbReference type="AlphaFoldDB" id="A0A6P3XVG8"/>
<evidence type="ECO:0000313" key="5">
    <source>
        <dbReference type="RefSeq" id="XP_014481903.1"/>
    </source>
</evidence>
<dbReference type="Proteomes" id="UP000515204">
    <property type="component" value="Unplaced"/>
</dbReference>
<dbReference type="SUPFAM" id="SSF89550">
    <property type="entry name" value="PHP domain-like"/>
    <property type="match status" value="1"/>
</dbReference>
<dbReference type="GO" id="GO:0008033">
    <property type="term" value="P:tRNA processing"/>
    <property type="evidence" value="ECO:0007669"/>
    <property type="project" value="UniProtKB-KW"/>
</dbReference>
<organism evidence="4 5">
    <name type="scientific">Dinoponera quadriceps</name>
    <name type="common">South American ant</name>
    <dbReference type="NCBI Taxonomy" id="609295"/>
    <lineage>
        <taxon>Eukaryota</taxon>
        <taxon>Metazoa</taxon>
        <taxon>Ecdysozoa</taxon>
        <taxon>Arthropoda</taxon>
        <taxon>Hexapoda</taxon>
        <taxon>Insecta</taxon>
        <taxon>Pterygota</taxon>
        <taxon>Neoptera</taxon>
        <taxon>Endopterygota</taxon>
        <taxon>Hymenoptera</taxon>
        <taxon>Apocrita</taxon>
        <taxon>Aculeata</taxon>
        <taxon>Formicoidea</taxon>
        <taxon>Formicidae</taxon>
        <taxon>Ponerinae</taxon>
        <taxon>Ponerini</taxon>
        <taxon>Dinoponera</taxon>
    </lineage>
</organism>
<keyword evidence="3" id="KW-0819">tRNA processing</keyword>
<dbReference type="InterPro" id="IPR002738">
    <property type="entry name" value="RNase_P_p30"/>
</dbReference>
<keyword evidence="4" id="KW-1185">Reference proteome</keyword>
<sequence length="280" mass="32020">MDFKLSNGFFDLCVNISNNDPVHLKNVLLRLHQMGYRTVALNQILHENVFDDKKKKKNDESKESSSMVPNPIDVSKLNKEFEGKLHILNRITFICSNSTKTHAVAYSANLKKYDLYAIAPTNDDMLQFACTQINADLITIRPSVSGVKMKRKHYQQAVERGLSFEIQYADLLKPETRKMAIYYAHWFYTYGRSMSVIVSSGAYDASYIRNPYDIINLGSLLGLSEEKSKAAILKQSQLLILRAERRRCGKAVFTVEFTEELTEESSEESSEEDMLVEECL</sequence>
<name>A0A6P3XVG8_DINQU</name>
<dbReference type="Gene3D" id="3.20.20.140">
    <property type="entry name" value="Metal-dependent hydrolases"/>
    <property type="match status" value="1"/>
</dbReference>
<accession>A0A6P3XVG8</accession>
<proteinExistence type="inferred from homology"/>
<dbReference type="Pfam" id="PF01876">
    <property type="entry name" value="RNase_P_p30"/>
    <property type="match status" value="1"/>
</dbReference>
<dbReference type="PANTHER" id="PTHR13031">
    <property type="entry name" value="RIBONUCLEASE P SUBUNIT P30"/>
    <property type="match status" value="1"/>
</dbReference>
<dbReference type="PANTHER" id="PTHR13031:SF0">
    <property type="entry name" value="RIBONUCLEASE P PROTEIN SUBUNIT P30"/>
    <property type="match status" value="1"/>
</dbReference>
<dbReference type="InterPro" id="IPR016195">
    <property type="entry name" value="Pol/histidinol_Pase-like"/>
</dbReference>
<dbReference type="GO" id="GO:0005655">
    <property type="term" value="C:nucleolar ribonuclease P complex"/>
    <property type="evidence" value="ECO:0007669"/>
    <property type="project" value="TreeGrafter"/>
</dbReference>
<dbReference type="OrthoDB" id="17948at2759"/>
<dbReference type="GeneID" id="106748169"/>
<evidence type="ECO:0000256" key="1">
    <source>
        <dbReference type="ARBA" id="ARBA00004123"/>
    </source>
</evidence>
<comment type="similarity">
    <text evidence="2">Belongs to the eukaryotic/archaeal RNase P protein component 3 family.</text>
</comment>
<comment type="subcellular location">
    <subcellularLocation>
        <location evidence="1">Nucleus</location>
    </subcellularLocation>
</comment>
<gene>
    <name evidence="5" type="primary">LOC106748169</name>
</gene>
<reference evidence="5" key="1">
    <citation type="submission" date="2025-08" db="UniProtKB">
        <authorList>
            <consortium name="RefSeq"/>
        </authorList>
    </citation>
    <scope>IDENTIFICATION</scope>
</reference>
<evidence type="ECO:0000256" key="2">
    <source>
        <dbReference type="ARBA" id="ARBA00007331"/>
    </source>
</evidence>
<evidence type="ECO:0000313" key="4">
    <source>
        <dbReference type="Proteomes" id="UP000515204"/>
    </source>
</evidence>
<evidence type="ECO:0000256" key="3">
    <source>
        <dbReference type="ARBA" id="ARBA00022694"/>
    </source>
</evidence>
<dbReference type="GO" id="GO:0003723">
    <property type="term" value="F:RNA binding"/>
    <property type="evidence" value="ECO:0007669"/>
    <property type="project" value="TreeGrafter"/>
</dbReference>
<dbReference type="CTD" id="10556"/>